<protein>
    <submittedName>
        <fullName evidence="2">Uncharacterized protein</fullName>
    </submittedName>
</protein>
<sequence length="96" mass="10710">MAFDHQLRFLFITDPIALSMNRYGYRESDPVVKGLLDRYRNDADQWDDSSHAITAWSSLFHFSAQTSSASLNIGRSGGHWEGEGVDRKGGSSFPIG</sequence>
<feature type="compositionally biased region" description="Basic and acidic residues" evidence="1">
    <location>
        <begin position="78"/>
        <end position="89"/>
    </location>
</feature>
<keyword evidence="3" id="KW-1185">Reference proteome</keyword>
<evidence type="ECO:0000313" key="2">
    <source>
        <dbReference type="EMBL" id="EYC17019.1"/>
    </source>
</evidence>
<feature type="region of interest" description="Disordered" evidence="1">
    <location>
        <begin position="74"/>
        <end position="96"/>
    </location>
</feature>
<accession>A0A016UNP8</accession>
<evidence type="ECO:0000313" key="3">
    <source>
        <dbReference type="Proteomes" id="UP000024635"/>
    </source>
</evidence>
<organism evidence="2 3">
    <name type="scientific">Ancylostoma ceylanicum</name>
    <dbReference type="NCBI Taxonomy" id="53326"/>
    <lineage>
        <taxon>Eukaryota</taxon>
        <taxon>Metazoa</taxon>
        <taxon>Ecdysozoa</taxon>
        <taxon>Nematoda</taxon>
        <taxon>Chromadorea</taxon>
        <taxon>Rhabditida</taxon>
        <taxon>Rhabditina</taxon>
        <taxon>Rhabditomorpha</taxon>
        <taxon>Strongyloidea</taxon>
        <taxon>Ancylostomatidae</taxon>
        <taxon>Ancylostomatinae</taxon>
        <taxon>Ancylostoma</taxon>
    </lineage>
</organism>
<dbReference type="EMBL" id="JARK01001368">
    <property type="protein sequence ID" value="EYC17019.1"/>
    <property type="molecule type" value="Genomic_DNA"/>
</dbReference>
<dbReference type="AlphaFoldDB" id="A0A016UNP8"/>
<reference evidence="3" key="1">
    <citation type="journal article" date="2015" name="Nat. Genet.">
        <title>The genome and transcriptome of the zoonotic hookworm Ancylostoma ceylanicum identify infection-specific gene families.</title>
        <authorList>
            <person name="Schwarz E.M."/>
            <person name="Hu Y."/>
            <person name="Antoshechkin I."/>
            <person name="Miller M.M."/>
            <person name="Sternberg P.W."/>
            <person name="Aroian R.V."/>
        </authorList>
    </citation>
    <scope>NUCLEOTIDE SEQUENCE</scope>
    <source>
        <strain evidence="3">HY135</strain>
    </source>
</reference>
<gene>
    <name evidence="2" type="primary">Acey_s0032.g2622</name>
    <name evidence="2" type="ORF">Y032_0032g2622</name>
</gene>
<dbReference type="Proteomes" id="UP000024635">
    <property type="component" value="Unassembled WGS sequence"/>
</dbReference>
<proteinExistence type="predicted"/>
<name>A0A016UNP8_9BILA</name>
<comment type="caution">
    <text evidence="2">The sequence shown here is derived from an EMBL/GenBank/DDBJ whole genome shotgun (WGS) entry which is preliminary data.</text>
</comment>
<evidence type="ECO:0000256" key="1">
    <source>
        <dbReference type="SAM" id="MobiDB-lite"/>
    </source>
</evidence>